<evidence type="ECO:0000313" key="8">
    <source>
        <dbReference type="Proteomes" id="UP000198356"/>
    </source>
</evidence>
<keyword evidence="8" id="KW-1185">Reference proteome</keyword>
<evidence type="ECO:0000256" key="1">
    <source>
        <dbReference type="ARBA" id="ARBA00005189"/>
    </source>
</evidence>
<dbReference type="CDD" id="cd07989">
    <property type="entry name" value="LPLAT_AGPAT-like"/>
    <property type="match status" value="1"/>
</dbReference>
<keyword evidence="5 7" id="KW-0012">Acyltransferase</keyword>
<dbReference type="SMART" id="SM00563">
    <property type="entry name" value="PlsC"/>
    <property type="match status" value="1"/>
</dbReference>
<evidence type="ECO:0000256" key="5">
    <source>
        <dbReference type="ARBA" id="ARBA00023315"/>
    </source>
</evidence>
<keyword evidence="3 7" id="KW-0808">Transferase</keyword>
<dbReference type="GO" id="GO:0006654">
    <property type="term" value="P:phosphatidic acid biosynthetic process"/>
    <property type="evidence" value="ECO:0007669"/>
    <property type="project" value="TreeGrafter"/>
</dbReference>
<evidence type="ECO:0000256" key="2">
    <source>
        <dbReference type="ARBA" id="ARBA00022516"/>
    </source>
</evidence>
<gene>
    <name evidence="7" type="ORF">SAMN05421770_101680</name>
</gene>
<dbReference type="GO" id="GO:0003841">
    <property type="term" value="F:1-acylglycerol-3-phosphate O-acyltransferase activity"/>
    <property type="evidence" value="ECO:0007669"/>
    <property type="project" value="TreeGrafter"/>
</dbReference>
<dbReference type="PANTHER" id="PTHR10434">
    <property type="entry name" value="1-ACYL-SN-GLYCEROL-3-PHOSPHATE ACYLTRANSFERASE"/>
    <property type="match status" value="1"/>
</dbReference>
<dbReference type="RefSeq" id="WP_089406955.1">
    <property type="nucleotide sequence ID" value="NZ_FZOU01000001.1"/>
</dbReference>
<reference evidence="7 8" key="1">
    <citation type="submission" date="2017-06" db="EMBL/GenBank/DDBJ databases">
        <authorList>
            <person name="Kim H.J."/>
            <person name="Triplett B.A."/>
        </authorList>
    </citation>
    <scope>NUCLEOTIDE SEQUENCE [LARGE SCALE GENOMIC DNA]</scope>
    <source>
        <strain evidence="7 8">DSM 18704</strain>
    </source>
</reference>
<protein>
    <submittedName>
        <fullName evidence="7">Lyso-ornithine lipid acyltransferase</fullName>
    </submittedName>
</protein>
<dbReference type="Pfam" id="PF01553">
    <property type="entry name" value="Acyltransferase"/>
    <property type="match status" value="1"/>
</dbReference>
<feature type="domain" description="Phospholipid/glycerol acyltransferase" evidence="6">
    <location>
        <begin position="64"/>
        <end position="176"/>
    </location>
</feature>
<dbReference type="OrthoDB" id="9803035at2"/>
<organism evidence="7 8">
    <name type="scientific">Granulicella rosea</name>
    <dbReference type="NCBI Taxonomy" id="474952"/>
    <lineage>
        <taxon>Bacteria</taxon>
        <taxon>Pseudomonadati</taxon>
        <taxon>Acidobacteriota</taxon>
        <taxon>Terriglobia</taxon>
        <taxon>Terriglobales</taxon>
        <taxon>Acidobacteriaceae</taxon>
        <taxon>Granulicella</taxon>
    </lineage>
</organism>
<comment type="pathway">
    <text evidence="1">Lipid metabolism.</text>
</comment>
<evidence type="ECO:0000256" key="4">
    <source>
        <dbReference type="ARBA" id="ARBA00023098"/>
    </source>
</evidence>
<dbReference type="SUPFAM" id="SSF69593">
    <property type="entry name" value="Glycerol-3-phosphate (1)-acyltransferase"/>
    <property type="match status" value="1"/>
</dbReference>
<sequence>MAFVRSVARSFKLAGYFFIYSVELIVKRPATREARADWLHRFCARVLKGMGITTTVIGKPPERGALISNHLGYVDIVLYAGLHPCVFCSKAEIAKWPVLGWMAKMSGTVFVERGAGGSAQKAKEGMKAAVDTGLPITFFPEGTTTNGKELLPFKSGLLYQVLAADAPVTAAFVTYTFTQDNGPGITVEDNLNYWGETPILGHIFRFVALKGVHAEVRFAPHPIQFVADLDHRKEAANEAREAVRALAAEAGLDFPPVSVEIPTA</sequence>
<accession>A0A239DWN4</accession>
<dbReference type="EMBL" id="FZOU01000001">
    <property type="protein sequence ID" value="SNS36767.1"/>
    <property type="molecule type" value="Genomic_DNA"/>
</dbReference>
<evidence type="ECO:0000259" key="6">
    <source>
        <dbReference type="SMART" id="SM00563"/>
    </source>
</evidence>
<keyword evidence="4" id="KW-0443">Lipid metabolism</keyword>
<dbReference type="PANTHER" id="PTHR10434:SF64">
    <property type="entry name" value="1-ACYL-SN-GLYCEROL-3-PHOSPHATE ACYLTRANSFERASE-RELATED"/>
    <property type="match status" value="1"/>
</dbReference>
<dbReference type="AlphaFoldDB" id="A0A239DWN4"/>
<dbReference type="InterPro" id="IPR002123">
    <property type="entry name" value="Plipid/glycerol_acylTrfase"/>
</dbReference>
<proteinExistence type="predicted"/>
<evidence type="ECO:0000313" key="7">
    <source>
        <dbReference type="EMBL" id="SNS36767.1"/>
    </source>
</evidence>
<dbReference type="Proteomes" id="UP000198356">
    <property type="component" value="Unassembled WGS sequence"/>
</dbReference>
<name>A0A239DWN4_9BACT</name>
<keyword evidence="2" id="KW-0444">Lipid biosynthesis</keyword>
<evidence type="ECO:0000256" key="3">
    <source>
        <dbReference type="ARBA" id="ARBA00022679"/>
    </source>
</evidence>